<dbReference type="EMBL" id="JAJJMA010178652">
    <property type="protein sequence ID" value="MCL7037415.1"/>
    <property type="molecule type" value="Genomic_DNA"/>
</dbReference>
<feature type="compositionally biased region" description="Polar residues" evidence="1">
    <location>
        <begin position="433"/>
        <end position="462"/>
    </location>
</feature>
<feature type="region of interest" description="Disordered" evidence="1">
    <location>
        <begin position="549"/>
        <end position="582"/>
    </location>
</feature>
<gene>
    <name evidence="2" type="ORF">MKW94_004717</name>
</gene>
<reference evidence="2" key="1">
    <citation type="submission" date="2022-03" db="EMBL/GenBank/DDBJ databases">
        <title>A functionally conserved STORR gene fusion in Papaver species that diverged 16.8 million years ago.</title>
        <authorList>
            <person name="Catania T."/>
        </authorList>
    </citation>
    <scope>NUCLEOTIDE SEQUENCE</scope>
    <source>
        <strain evidence="2">S-191538</strain>
    </source>
</reference>
<evidence type="ECO:0000313" key="3">
    <source>
        <dbReference type="Proteomes" id="UP001177140"/>
    </source>
</evidence>
<accession>A0AA41V780</accession>
<evidence type="ECO:0000256" key="1">
    <source>
        <dbReference type="SAM" id="MobiDB-lite"/>
    </source>
</evidence>
<evidence type="ECO:0000313" key="2">
    <source>
        <dbReference type="EMBL" id="MCL7037415.1"/>
    </source>
</evidence>
<dbReference type="Proteomes" id="UP001177140">
    <property type="component" value="Unassembled WGS sequence"/>
</dbReference>
<protein>
    <submittedName>
        <fullName evidence="2">Uncharacterized protein</fullName>
    </submittedName>
</protein>
<feature type="compositionally biased region" description="Basic and acidic residues" evidence="1">
    <location>
        <begin position="395"/>
        <end position="415"/>
    </location>
</feature>
<keyword evidence="3" id="KW-1185">Reference proteome</keyword>
<sequence>MRKLGIGQRKVDPIRHRSTPEGVFVPLRGFAEDHDRKKSRHWAFRAGFGLLHDLFAGEEGKKLVLNDQQRDLLATTPFWNLLQVFINNQINKDELEKPHSGLKKLTDSYENSEDGKGGFLVRKEERYEPTPEEMAIILGMQIVNNGHHDLLETRTVCPRNHDLCKKYFGGAEAKEISNVQVKEAILSAMGTEVEELVRLLIFYLCSTVFFTKTGGSKMPCRYLVLVESIDVINSISWPHLIHTHMMDSIKKSKGDYTKINGCAFYLLYWYAERSNESIKKRDGHEKSFPRFARWSTKTISTTIDTFDSSSFGDIKPNFGSQVEDDQEKTLVTPRYVKSQVEKLTDMIRELEAEVNDGRQKLWMINVKLREILKCLSTDPDKKEVLNILKDILKEDKEQPHREQEKEGSNLHKEQEQTQGQPEKQQDYEEDQQNSESGSHSAQDPPQQSKETCQQQRSESGSHSAHDTKLGQPAEKNKETCQQQRSDHEDKQKNEPCSHVAKDPPNLGQPIQENKETHLPQDSKQKEEDEEKRKRDLLAKELARKKIKEEEVRKNRQLQEQRKMEEEEREKQKKEREAEKEQLRDQVSKWFSNRIQGCKSFTLVLYRLGTTIPTLPRYPNKQEVSLRNNITITETYRNPSIYSNEFDDLCMQILNIAKKEICEMHPDKTKNRSLPLLDQVIREEKLKIITLWRSMFLNGECDI</sequence>
<feature type="compositionally biased region" description="Basic and acidic residues" evidence="1">
    <location>
        <begin position="512"/>
        <end position="534"/>
    </location>
</feature>
<name>A0AA41V780_PAPNU</name>
<feature type="region of interest" description="Disordered" evidence="1">
    <location>
        <begin position="395"/>
        <end position="534"/>
    </location>
</feature>
<comment type="caution">
    <text evidence="2">The sequence shown here is derived from an EMBL/GenBank/DDBJ whole genome shotgun (WGS) entry which is preliminary data.</text>
</comment>
<dbReference type="AlphaFoldDB" id="A0AA41V780"/>
<proteinExistence type="predicted"/>
<organism evidence="2 3">
    <name type="scientific">Papaver nudicaule</name>
    <name type="common">Iceland poppy</name>
    <dbReference type="NCBI Taxonomy" id="74823"/>
    <lineage>
        <taxon>Eukaryota</taxon>
        <taxon>Viridiplantae</taxon>
        <taxon>Streptophyta</taxon>
        <taxon>Embryophyta</taxon>
        <taxon>Tracheophyta</taxon>
        <taxon>Spermatophyta</taxon>
        <taxon>Magnoliopsida</taxon>
        <taxon>Ranunculales</taxon>
        <taxon>Papaveraceae</taxon>
        <taxon>Papaveroideae</taxon>
        <taxon>Papaver</taxon>
    </lineage>
</organism>
<feature type="compositionally biased region" description="Basic and acidic residues" evidence="1">
    <location>
        <begin position="463"/>
        <end position="501"/>
    </location>
</feature>